<proteinExistence type="predicted"/>
<evidence type="ECO:0000313" key="1">
    <source>
        <dbReference type="EMBL" id="KYH14155.1"/>
    </source>
</evidence>
<evidence type="ECO:0000313" key="2">
    <source>
        <dbReference type="Proteomes" id="UP000075418"/>
    </source>
</evidence>
<dbReference type="GO" id="GO:0016787">
    <property type="term" value="F:hydrolase activity"/>
    <property type="evidence" value="ECO:0007669"/>
    <property type="project" value="UniProtKB-KW"/>
</dbReference>
<dbReference type="RefSeq" id="WP_061854341.1">
    <property type="nucleotide sequence ID" value="NZ_LUGM01000002.1"/>
</dbReference>
<dbReference type="AlphaFoldDB" id="A0A151A4K2"/>
<dbReference type="InterPro" id="IPR029058">
    <property type="entry name" value="AB_hydrolase_fold"/>
</dbReference>
<dbReference type="InterPro" id="IPR010662">
    <property type="entry name" value="RBBP9/YdeN"/>
</dbReference>
<dbReference type="Proteomes" id="UP000075418">
    <property type="component" value="Unassembled WGS sequence"/>
</dbReference>
<sequence length="185" mass="21275">MTDIVIVHSKLGDATNHWYDWLRNNLQLEGYNVTLFDMADAYSKPLKAWVKTMDEQVSISKNDTYFITHGYGTLAALKYLELQDIDSIEGVFIISGFKEDATAIDDNLSVNNEKFDYENIKNKAQQFYGLCAKDDKYISYKETQRLMDILNGKCKVTSYGGHFIDEDGFSTFITLQENIQKIMAR</sequence>
<dbReference type="Gene3D" id="3.40.50.1820">
    <property type="entry name" value="alpha/beta hydrolase"/>
    <property type="match status" value="1"/>
</dbReference>
<protein>
    <submittedName>
        <fullName evidence="1">Alpha/beta hydrolase</fullName>
    </submittedName>
</protein>
<gene>
    <name evidence="1" type="ORF">A0131_05060</name>
</gene>
<dbReference type="SUPFAM" id="SSF53474">
    <property type="entry name" value="alpha/beta-Hydrolases"/>
    <property type="match status" value="1"/>
</dbReference>
<accession>A0A151A4K2</accession>
<keyword evidence="1" id="KW-0378">Hydrolase</keyword>
<dbReference type="PANTHER" id="PTHR15394:SF3">
    <property type="entry name" value="SERINE HYDROLASE RBBP9"/>
    <property type="match status" value="1"/>
</dbReference>
<organism evidence="1 2">
    <name type="scientific">Staphylococcus kloosii</name>
    <dbReference type="NCBI Taxonomy" id="29384"/>
    <lineage>
        <taxon>Bacteria</taxon>
        <taxon>Bacillati</taxon>
        <taxon>Bacillota</taxon>
        <taxon>Bacilli</taxon>
        <taxon>Bacillales</taxon>
        <taxon>Staphylococcaceae</taxon>
        <taxon>Staphylococcus</taxon>
    </lineage>
</organism>
<dbReference type="Pfam" id="PF06821">
    <property type="entry name" value="Ser_hydrolase"/>
    <property type="match status" value="1"/>
</dbReference>
<dbReference type="PANTHER" id="PTHR15394">
    <property type="entry name" value="SERINE HYDROLASE RBBP9"/>
    <property type="match status" value="1"/>
</dbReference>
<reference evidence="1 2" key="1">
    <citation type="submission" date="2016-02" db="EMBL/GenBank/DDBJ databases">
        <title>Draft genome sequence of hydrocarbon degrading Staphylococcus saprophyticus Strain CNV2, isolated from crude-oil contaminated soil from Noonmati Oil Refinery, Guwahati, Assam, India.</title>
        <authorList>
            <person name="Mukherjee A."/>
            <person name="Chettri B."/>
            <person name="Langpoklakpam J."/>
            <person name="Singh A.K."/>
            <person name="Chattopadhyay D.J."/>
        </authorList>
    </citation>
    <scope>NUCLEOTIDE SEQUENCE [LARGE SCALE GENOMIC DNA]</scope>
    <source>
        <strain evidence="1 2">CNV2</strain>
    </source>
</reference>
<name>A0A151A4K2_9STAP</name>
<dbReference type="EMBL" id="LUGM01000002">
    <property type="protein sequence ID" value="KYH14155.1"/>
    <property type="molecule type" value="Genomic_DNA"/>
</dbReference>
<comment type="caution">
    <text evidence="1">The sequence shown here is derived from an EMBL/GenBank/DDBJ whole genome shotgun (WGS) entry which is preliminary data.</text>
</comment>